<proteinExistence type="predicted"/>
<evidence type="ECO:0000313" key="2">
    <source>
        <dbReference type="Proteomes" id="UP000054843"/>
    </source>
</evidence>
<organism evidence="1 2">
    <name type="scientific">Trichinella papuae</name>
    <dbReference type="NCBI Taxonomy" id="268474"/>
    <lineage>
        <taxon>Eukaryota</taxon>
        <taxon>Metazoa</taxon>
        <taxon>Ecdysozoa</taxon>
        <taxon>Nematoda</taxon>
        <taxon>Enoplea</taxon>
        <taxon>Dorylaimia</taxon>
        <taxon>Trichinellida</taxon>
        <taxon>Trichinellidae</taxon>
        <taxon>Trichinella</taxon>
    </lineage>
</organism>
<gene>
    <name evidence="1" type="ORF">T10_5063</name>
</gene>
<dbReference type="EMBL" id="JYDO01000098">
    <property type="protein sequence ID" value="KRZ71316.1"/>
    <property type="molecule type" value="Genomic_DNA"/>
</dbReference>
<protein>
    <submittedName>
        <fullName evidence="1">Uncharacterized protein</fullName>
    </submittedName>
</protein>
<name>A0A0V1MHD6_9BILA</name>
<comment type="caution">
    <text evidence="1">The sequence shown here is derived from an EMBL/GenBank/DDBJ whole genome shotgun (WGS) entry which is preliminary data.</text>
</comment>
<sequence>MSYGNCTSMQFTCKRSYPSLSDSVSCATSYKASSYEEIASVLLLHYLLSFSLFVNNQTKEGTESQVLLARSFVHAAVPTSQIVSCWFALPYHAHFKAEF</sequence>
<keyword evidence="2" id="KW-1185">Reference proteome</keyword>
<accession>A0A0V1MHD6</accession>
<dbReference type="Proteomes" id="UP000054843">
    <property type="component" value="Unassembled WGS sequence"/>
</dbReference>
<dbReference type="AlphaFoldDB" id="A0A0V1MHD6"/>
<reference evidence="1 2" key="1">
    <citation type="submission" date="2015-01" db="EMBL/GenBank/DDBJ databases">
        <title>Evolution of Trichinella species and genotypes.</title>
        <authorList>
            <person name="Korhonen P.K."/>
            <person name="Edoardo P."/>
            <person name="Giuseppe L.R."/>
            <person name="Gasser R.B."/>
        </authorList>
    </citation>
    <scope>NUCLEOTIDE SEQUENCE [LARGE SCALE GENOMIC DNA]</scope>
    <source>
        <strain evidence="1">ISS1980</strain>
    </source>
</reference>
<evidence type="ECO:0000313" key="1">
    <source>
        <dbReference type="EMBL" id="KRZ71316.1"/>
    </source>
</evidence>